<sequence length="280" mass="33091">MGFAECFIHMVWNLLSNNWYFILINGQASGFFHSTRCVKQGDPLSLALFIFSAEVLYRYLNKLFEDQRFKGFVMPKWIDPLYHLAYANYTIIFASTDSYSLEKIIEVLYKYEHTSCQMINKTKSSFYMHSIVSARLFNSIGAINGFSRGEFPFTYLGSPIFYKRRSKDYYNGLIRNVNAKMHYWKGKLLSYGEKATLITSVLQSMPTHIISILDPPKNVLEHLHKTFARFFWSNKDEGRSRHWTKWQNFYLPKEEGGVGFRSLYDVSRSLFSKLWWKFRT</sequence>
<name>A0AC58SRZ2_TOBAC</name>
<accession>A0AC58SRZ2</accession>
<protein>
    <submittedName>
        <fullName evidence="2">Uncharacterized protein LOC142169737</fullName>
    </submittedName>
</protein>
<organism evidence="1 2">
    <name type="scientific">Nicotiana tabacum</name>
    <name type="common">Common tobacco</name>
    <dbReference type="NCBI Taxonomy" id="4097"/>
    <lineage>
        <taxon>Eukaryota</taxon>
        <taxon>Viridiplantae</taxon>
        <taxon>Streptophyta</taxon>
        <taxon>Embryophyta</taxon>
        <taxon>Tracheophyta</taxon>
        <taxon>Spermatophyta</taxon>
        <taxon>Magnoliopsida</taxon>
        <taxon>eudicotyledons</taxon>
        <taxon>Gunneridae</taxon>
        <taxon>Pentapetalae</taxon>
        <taxon>asterids</taxon>
        <taxon>lamiids</taxon>
        <taxon>Solanales</taxon>
        <taxon>Solanaceae</taxon>
        <taxon>Nicotianoideae</taxon>
        <taxon>Nicotianeae</taxon>
        <taxon>Nicotiana</taxon>
    </lineage>
</organism>
<reference evidence="2" key="2">
    <citation type="submission" date="2025-08" db="UniProtKB">
        <authorList>
            <consortium name="RefSeq"/>
        </authorList>
    </citation>
    <scope>IDENTIFICATION</scope>
    <source>
        <tissue evidence="2">Leaf</tissue>
    </source>
</reference>
<evidence type="ECO:0000313" key="2">
    <source>
        <dbReference type="RefSeq" id="XP_075087744.1"/>
    </source>
</evidence>
<dbReference type="RefSeq" id="XP_075087744.1">
    <property type="nucleotide sequence ID" value="XM_075231643.1"/>
</dbReference>
<gene>
    <name evidence="2" type="primary">LOC142169737</name>
</gene>
<proteinExistence type="predicted"/>
<evidence type="ECO:0000313" key="1">
    <source>
        <dbReference type="Proteomes" id="UP000790787"/>
    </source>
</evidence>
<dbReference type="Proteomes" id="UP000790787">
    <property type="component" value="Chromosome 15"/>
</dbReference>
<keyword evidence="1" id="KW-1185">Reference proteome</keyword>
<reference evidence="1" key="1">
    <citation type="journal article" date="2014" name="Nat. Commun.">
        <title>The tobacco genome sequence and its comparison with those of tomato and potato.</title>
        <authorList>
            <person name="Sierro N."/>
            <person name="Battey J.N."/>
            <person name="Ouadi S."/>
            <person name="Bakaher N."/>
            <person name="Bovet L."/>
            <person name="Willig A."/>
            <person name="Goepfert S."/>
            <person name="Peitsch M.C."/>
            <person name="Ivanov N.V."/>
        </authorList>
    </citation>
    <scope>NUCLEOTIDE SEQUENCE [LARGE SCALE GENOMIC DNA]</scope>
</reference>